<proteinExistence type="predicted"/>
<reference evidence="1 2" key="1">
    <citation type="submission" date="2016-07" db="EMBL/GenBank/DDBJ databases">
        <title>Multi-omics approach to identify versatile polysaccharide utilization systems of a marine flavobacterium Gramella flava.</title>
        <authorList>
            <person name="Tang K."/>
        </authorList>
    </citation>
    <scope>NUCLEOTIDE SEQUENCE [LARGE SCALE GENOMIC DNA]</scope>
    <source>
        <strain evidence="1 2">JLT2011</strain>
    </source>
</reference>
<gene>
    <name evidence="1" type="ORF">GRFL_0740</name>
</gene>
<organism evidence="1 2">
    <name type="scientific">Christiangramia flava JLT2011</name>
    <dbReference type="NCBI Taxonomy" id="1229726"/>
    <lineage>
        <taxon>Bacteria</taxon>
        <taxon>Pseudomonadati</taxon>
        <taxon>Bacteroidota</taxon>
        <taxon>Flavobacteriia</taxon>
        <taxon>Flavobacteriales</taxon>
        <taxon>Flavobacteriaceae</taxon>
        <taxon>Christiangramia</taxon>
    </lineage>
</organism>
<protein>
    <submittedName>
        <fullName evidence="1">Uncharacterized protein</fullName>
    </submittedName>
</protein>
<dbReference type="EMBL" id="CP016359">
    <property type="protein sequence ID" value="APU67464.1"/>
    <property type="molecule type" value="Genomic_DNA"/>
</dbReference>
<dbReference type="AlphaFoldDB" id="A0A1L7I2N2"/>
<keyword evidence="2" id="KW-1185">Reference proteome</keyword>
<dbReference type="KEGG" id="gfl:GRFL_0740"/>
<accession>A0A1L7I2N2</accession>
<sequence>MYVAENLLNSPISLLFSELKKSGEKWRTPIEMSARDQNSHSAQISLQLVKNDYTCIEIAIFAIANRKGIQ</sequence>
<evidence type="ECO:0000313" key="1">
    <source>
        <dbReference type="EMBL" id="APU67464.1"/>
    </source>
</evidence>
<dbReference type="Proteomes" id="UP000186230">
    <property type="component" value="Chromosome"/>
</dbReference>
<dbReference type="STRING" id="1229726.GRFL_0740"/>
<evidence type="ECO:0000313" key="2">
    <source>
        <dbReference type="Proteomes" id="UP000186230"/>
    </source>
</evidence>
<name>A0A1L7I2N2_9FLAO</name>